<dbReference type="InterPro" id="IPR005271">
    <property type="entry name" value="CmoA"/>
</dbReference>
<feature type="binding site" evidence="3 4">
    <location>
        <position position="135"/>
    </location>
    <ligand>
        <name>S-adenosyl-L-methionine</name>
        <dbReference type="ChEBI" id="CHEBI:59789"/>
    </ligand>
</feature>
<dbReference type="Pfam" id="PF13649">
    <property type="entry name" value="Methyltransf_25"/>
    <property type="match status" value="1"/>
</dbReference>
<reference evidence="6 7" key="1">
    <citation type="submission" date="2019-07" db="EMBL/GenBank/DDBJ databases">
        <title>The pathways for chlorine oxyanion respiration interact through the shared metabolite chlorate.</title>
        <authorList>
            <person name="Barnum T.P."/>
            <person name="Cheng Y."/>
            <person name="Hill K.A."/>
            <person name="Lucas L.N."/>
            <person name="Carlson H.K."/>
            <person name="Coates J.D."/>
        </authorList>
    </citation>
    <scope>NUCLEOTIDE SEQUENCE [LARGE SCALE GENOMIC DNA]</scope>
    <source>
        <strain evidence="6 7">BK-1</strain>
    </source>
</reference>
<feature type="domain" description="Methyltransferase" evidence="5">
    <location>
        <begin position="65"/>
        <end position="161"/>
    </location>
</feature>
<dbReference type="EC" id="2.1.3.-" evidence="3"/>
<feature type="binding site" evidence="3 4">
    <location>
        <position position="42"/>
    </location>
    <ligand>
        <name>S-adenosyl-L-methionine</name>
        <dbReference type="ChEBI" id="CHEBI:59789"/>
    </ligand>
</feature>
<keyword evidence="2 3" id="KW-0949">S-adenosyl-L-methionine</keyword>
<accession>A0A557SMU7</accession>
<dbReference type="AlphaFoldDB" id="A0A557SMU7"/>
<keyword evidence="1 3" id="KW-0808">Transferase</keyword>
<evidence type="ECO:0000256" key="2">
    <source>
        <dbReference type="ARBA" id="ARBA00022691"/>
    </source>
</evidence>
<dbReference type="EMBL" id="VMNH01000002">
    <property type="protein sequence ID" value="TVO78747.1"/>
    <property type="molecule type" value="Genomic_DNA"/>
</dbReference>
<comment type="similarity">
    <text evidence="3">Belongs to the class I-like SAM-binding methyltransferase superfamily. Cx-SAM synthase family.</text>
</comment>
<evidence type="ECO:0000259" key="5">
    <source>
        <dbReference type="Pfam" id="PF13649"/>
    </source>
</evidence>
<evidence type="ECO:0000313" key="7">
    <source>
        <dbReference type="Proteomes" id="UP000316649"/>
    </source>
</evidence>
<feature type="binding site" evidence="3 4">
    <location>
        <begin position="92"/>
        <end position="93"/>
    </location>
    <ligand>
        <name>S-adenosyl-L-methionine</name>
        <dbReference type="ChEBI" id="CHEBI:59789"/>
    </ligand>
</feature>
<dbReference type="NCBIfam" id="NF011995">
    <property type="entry name" value="PRK15451.1"/>
    <property type="match status" value="1"/>
</dbReference>
<dbReference type="Gene3D" id="3.40.50.150">
    <property type="entry name" value="Vaccinia Virus protein VP39"/>
    <property type="match status" value="1"/>
</dbReference>
<dbReference type="OrthoDB" id="9779941at2"/>
<dbReference type="GO" id="GO:0016743">
    <property type="term" value="F:carboxyl- or carbamoyltransferase activity"/>
    <property type="evidence" value="ECO:0007669"/>
    <property type="project" value="UniProtKB-UniRule"/>
</dbReference>
<dbReference type="RefSeq" id="WP_144357105.1">
    <property type="nucleotide sequence ID" value="NZ_VMNH01000002.1"/>
</dbReference>
<feature type="binding site" evidence="3 4">
    <location>
        <begin position="67"/>
        <end position="69"/>
    </location>
    <ligand>
        <name>S-adenosyl-L-methionine</name>
        <dbReference type="ChEBI" id="CHEBI:59789"/>
    </ligand>
</feature>
<gene>
    <name evidence="3 6" type="primary">cmoA</name>
    <name evidence="6" type="ORF">FHP88_00890</name>
</gene>
<evidence type="ECO:0000256" key="4">
    <source>
        <dbReference type="PIRSR" id="PIRSR006325-1"/>
    </source>
</evidence>
<dbReference type="CDD" id="cd02440">
    <property type="entry name" value="AdoMet_MTases"/>
    <property type="match status" value="1"/>
</dbReference>
<name>A0A557SMU7_9GAMM</name>
<dbReference type="PIRSF" id="PIRSF006325">
    <property type="entry name" value="MeTrfase_bac"/>
    <property type="match status" value="1"/>
</dbReference>
<dbReference type="PANTHER" id="PTHR43861:SF2">
    <property type="entry name" value="CARBOXY-S-ADENOSYL-L-METHIONINE SYNTHASE"/>
    <property type="match status" value="1"/>
</dbReference>
<dbReference type="GO" id="GO:1904047">
    <property type="term" value="F:S-adenosyl-L-methionine binding"/>
    <property type="evidence" value="ECO:0007669"/>
    <property type="project" value="UniProtKB-UniRule"/>
</dbReference>
<feature type="binding site" evidence="3 4">
    <location>
        <begin position="120"/>
        <end position="121"/>
    </location>
    <ligand>
        <name>S-adenosyl-L-methionine</name>
        <dbReference type="ChEBI" id="CHEBI:59789"/>
    </ligand>
</feature>
<organism evidence="6 7">
    <name type="scientific">Sedimenticola selenatireducens</name>
    <dbReference type="NCBI Taxonomy" id="191960"/>
    <lineage>
        <taxon>Bacteria</taxon>
        <taxon>Pseudomonadati</taxon>
        <taxon>Pseudomonadota</taxon>
        <taxon>Gammaproteobacteria</taxon>
        <taxon>Chromatiales</taxon>
        <taxon>Sedimenticolaceae</taxon>
        <taxon>Sedimenticola</taxon>
    </lineage>
</organism>
<dbReference type="Proteomes" id="UP000316649">
    <property type="component" value="Unassembled WGS sequence"/>
</dbReference>
<comment type="subunit">
    <text evidence="3">Homodimer.</text>
</comment>
<dbReference type="PANTHER" id="PTHR43861">
    <property type="entry name" value="TRANS-ACONITATE 2-METHYLTRANSFERASE-RELATED"/>
    <property type="match status" value="1"/>
</dbReference>
<proteinExistence type="inferred from homology"/>
<dbReference type="InterPro" id="IPR041698">
    <property type="entry name" value="Methyltransf_25"/>
</dbReference>
<evidence type="ECO:0000256" key="1">
    <source>
        <dbReference type="ARBA" id="ARBA00022679"/>
    </source>
</evidence>
<dbReference type="NCBIfam" id="TIGR00740">
    <property type="entry name" value="carboxy-S-adenosyl-L-methionine synthase CmoA"/>
    <property type="match status" value="1"/>
</dbReference>
<dbReference type="HAMAP" id="MF_01589">
    <property type="entry name" value="Cx_SAM_synthase"/>
    <property type="match status" value="1"/>
</dbReference>
<comment type="function">
    <text evidence="3">Catalyzes the conversion of S-adenosyl-L-methionine (SAM) to carboxy-S-adenosyl-L-methionine (Cx-SAM).</text>
</comment>
<comment type="caution">
    <text evidence="6">The sequence shown here is derived from an EMBL/GenBank/DDBJ whole genome shotgun (WGS) entry which is preliminary data.</text>
</comment>
<protein>
    <recommendedName>
        <fullName evidence="3">Carboxy-S-adenosyl-L-methionine synthase</fullName>
        <shortName evidence="3">Cx-SAM synthase</shortName>
        <ecNumber evidence="3">2.1.3.-</ecNumber>
    </recommendedName>
</protein>
<dbReference type="SUPFAM" id="SSF53335">
    <property type="entry name" value="S-adenosyl-L-methionine-dependent methyltransferases"/>
    <property type="match status" value="1"/>
</dbReference>
<feature type="binding site" evidence="3">
    <location>
        <position position="202"/>
    </location>
    <ligand>
        <name>S-adenosyl-L-methionine</name>
        <dbReference type="ChEBI" id="CHEBI:59789"/>
    </ligand>
</feature>
<dbReference type="InterPro" id="IPR029063">
    <property type="entry name" value="SAM-dependent_MTases_sf"/>
</dbReference>
<keyword evidence="7" id="KW-1185">Reference proteome</keyword>
<dbReference type="GO" id="GO:0002098">
    <property type="term" value="P:tRNA wobble uridine modification"/>
    <property type="evidence" value="ECO:0007669"/>
    <property type="project" value="InterPro"/>
</dbReference>
<sequence>MNQDSEQDRVYSEQRDRVGDFVFDQQVARVFPDMIRRSVPGYATVINLSGVLARQHVQSNSNCYDLGCSLGATSLALQSGIEANGCKIIAVDNSPAMLEQARTRVPDLPNRTPIDWVCDDIRTTPIENASLITLNFTLQFIPVEARKALLTRIQRGLRPGGILVLSEKIAFEDPQEEHLQIEMHHAFKRANGYNDLEISQKRSALENVLIPETLAQHQARLKQAGFVRADIWFQCFNFISLVARK</sequence>
<evidence type="ECO:0000313" key="6">
    <source>
        <dbReference type="EMBL" id="TVO78747.1"/>
    </source>
</evidence>
<comment type="catalytic activity">
    <reaction evidence="3">
        <text>prephenate + S-adenosyl-L-methionine = carboxy-S-adenosyl-L-methionine + 3-phenylpyruvate + H2O</text>
        <dbReference type="Rhea" id="RHEA:51692"/>
        <dbReference type="ChEBI" id="CHEBI:15377"/>
        <dbReference type="ChEBI" id="CHEBI:18005"/>
        <dbReference type="ChEBI" id="CHEBI:29934"/>
        <dbReference type="ChEBI" id="CHEBI:59789"/>
        <dbReference type="ChEBI" id="CHEBI:134278"/>
    </reaction>
</comment>
<evidence type="ECO:0000256" key="3">
    <source>
        <dbReference type="HAMAP-Rule" id="MF_01589"/>
    </source>
</evidence>